<reference evidence="1" key="1">
    <citation type="journal article" date="2012" name="Nat. Biotechnol.">
        <title>Reference genome sequence of the model plant Setaria.</title>
        <authorList>
            <person name="Bennetzen J.L."/>
            <person name="Schmutz J."/>
            <person name="Wang H."/>
            <person name="Percifield R."/>
            <person name="Hawkins J."/>
            <person name="Pontaroli A.C."/>
            <person name="Estep M."/>
            <person name="Feng L."/>
            <person name="Vaughn J.N."/>
            <person name="Grimwood J."/>
            <person name="Jenkins J."/>
            <person name="Barry K."/>
            <person name="Lindquist E."/>
            <person name="Hellsten U."/>
            <person name="Deshpande S."/>
            <person name="Wang X."/>
            <person name="Wu X."/>
            <person name="Mitros T."/>
            <person name="Triplett J."/>
            <person name="Yang X."/>
            <person name="Ye C.Y."/>
            <person name="Mauro-Herrera M."/>
            <person name="Wang L."/>
            <person name="Li P."/>
            <person name="Sharma M."/>
            <person name="Sharma R."/>
            <person name="Ronald P.C."/>
            <person name="Panaud O."/>
            <person name="Kellogg E.A."/>
            <person name="Brutnell T.P."/>
            <person name="Doust A.N."/>
            <person name="Tuskan G.A."/>
            <person name="Rokhsar D."/>
            <person name="Devos K.M."/>
        </authorList>
    </citation>
    <scope>NUCLEOTIDE SEQUENCE [LARGE SCALE GENOMIC DNA]</scope>
    <source>
        <strain evidence="1">Yugu1</strain>
    </source>
</reference>
<evidence type="ECO:0000313" key="1">
    <source>
        <dbReference type="EMBL" id="RCV22782.1"/>
    </source>
</evidence>
<gene>
    <name evidence="1" type="ORF">SETIT_4G248000v2</name>
</gene>
<sequence length="119" mass="12973">MASDVDSCLPDVSAMRFVVLLQAASAVTMDGLQIIRSPSSPFAMVAAEATSLALKALDTCRKVDHLAQDVAAGNLEVQVGNDFAGIIELEDRRIDYRARLRRALEDDMTYVVRRTICVS</sequence>
<proteinExistence type="predicted"/>
<name>A0A368QXZ8_SETIT</name>
<dbReference type="AlphaFoldDB" id="A0A368QXZ8"/>
<protein>
    <submittedName>
        <fullName evidence="1">Uncharacterized protein</fullName>
    </submittedName>
</protein>
<organism evidence="1">
    <name type="scientific">Setaria italica</name>
    <name type="common">Foxtail millet</name>
    <name type="synonym">Panicum italicum</name>
    <dbReference type="NCBI Taxonomy" id="4555"/>
    <lineage>
        <taxon>Eukaryota</taxon>
        <taxon>Viridiplantae</taxon>
        <taxon>Streptophyta</taxon>
        <taxon>Embryophyta</taxon>
        <taxon>Tracheophyta</taxon>
        <taxon>Spermatophyta</taxon>
        <taxon>Magnoliopsida</taxon>
        <taxon>Liliopsida</taxon>
        <taxon>Poales</taxon>
        <taxon>Poaceae</taxon>
        <taxon>PACMAD clade</taxon>
        <taxon>Panicoideae</taxon>
        <taxon>Panicodae</taxon>
        <taxon>Paniceae</taxon>
        <taxon>Cenchrinae</taxon>
        <taxon>Setaria</taxon>
    </lineage>
</organism>
<reference evidence="1" key="2">
    <citation type="submission" date="2015-07" db="EMBL/GenBank/DDBJ databases">
        <authorList>
            <person name="Noorani M."/>
        </authorList>
    </citation>
    <scope>NUCLEOTIDE SEQUENCE</scope>
    <source>
        <strain evidence="1">Yugu1</strain>
    </source>
</reference>
<dbReference type="EMBL" id="CM003531">
    <property type="protein sequence ID" value="RCV22782.1"/>
    <property type="molecule type" value="Genomic_DNA"/>
</dbReference>
<accession>A0A368QXZ8</accession>